<evidence type="ECO:0000259" key="8">
    <source>
        <dbReference type="PROSITE" id="PS50405"/>
    </source>
</evidence>
<dbReference type="InterPro" id="IPR040079">
    <property type="entry name" value="Glutathione_S-Trfase"/>
</dbReference>
<evidence type="ECO:0000313" key="10">
    <source>
        <dbReference type="Proteomes" id="UP001174691"/>
    </source>
</evidence>
<dbReference type="SFLD" id="SFLDS00019">
    <property type="entry name" value="Glutathione_Transferase_(cytos"/>
    <property type="match status" value="1"/>
</dbReference>
<name>A0AA38W177_9PEZI</name>
<comment type="caution">
    <text evidence="9">The sequence shown here is derived from an EMBL/GenBank/DDBJ whole genome shotgun (WGS) entry which is preliminary data.</text>
</comment>
<dbReference type="SFLD" id="SFLDG00358">
    <property type="entry name" value="Main_(cytGST)"/>
    <property type="match status" value="1"/>
</dbReference>
<dbReference type="SUPFAM" id="SSF47616">
    <property type="entry name" value="GST C-terminal domain-like"/>
    <property type="match status" value="1"/>
</dbReference>
<dbReference type="Gene3D" id="1.20.1050.130">
    <property type="match status" value="1"/>
</dbReference>
<evidence type="ECO:0000259" key="7">
    <source>
        <dbReference type="PROSITE" id="PS50404"/>
    </source>
</evidence>
<dbReference type="EC" id="2.5.1.18" evidence="2"/>
<comment type="function">
    <text evidence="5">Involved in the oxidative stress response and detoxification.</text>
</comment>
<dbReference type="Pfam" id="PF02798">
    <property type="entry name" value="GST_N"/>
    <property type="match status" value="1"/>
</dbReference>
<comment type="similarity">
    <text evidence="1 6">Belongs to the GST superfamily.</text>
</comment>
<dbReference type="EMBL" id="JANBVN010000009">
    <property type="protein sequence ID" value="KAJ9164808.1"/>
    <property type="molecule type" value="Genomic_DNA"/>
</dbReference>
<dbReference type="PROSITE" id="PS50405">
    <property type="entry name" value="GST_CTER"/>
    <property type="match status" value="1"/>
</dbReference>
<evidence type="ECO:0000313" key="9">
    <source>
        <dbReference type="EMBL" id="KAJ9164808.1"/>
    </source>
</evidence>
<gene>
    <name evidence="9" type="ORF">NKR19_g1061</name>
</gene>
<dbReference type="InterPro" id="IPR004045">
    <property type="entry name" value="Glutathione_S-Trfase_N"/>
</dbReference>
<dbReference type="Pfam" id="PF00043">
    <property type="entry name" value="GST_C"/>
    <property type="match status" value="1"/>
</dbReference>
<dbReference type="GO" id="GO:0004364">
    <property type="term" value="F:glutathione transferase activity"/>
    <property type="evidence" value="ECO:0007669"/>
    <property type="project" value="UniProtKB-EC"/>
</dbReference>
<dbReference type="AlphaFoldDB" id="A0AA38W177"/>
<feature type="domain" description="GST N-terminal" evidence="7">
    <location>
        <begin position="5"/>
        <end position="89"/>
    </location>
</feature>
<feature type="domain" description="GST C-terminal" evidence="8">
    <location>
        <begin position="95"/>
        <end position="223"/>
    </location>
</feature>
<dbReference type="PROSITE" id="PS50404">
    <property type="entry name" value="GST_NTER"/>
    <property type="match status" value="1"/>
</dbReference>
<dbReference type="GO" id="GO:0005634">
    <property type="term" value="C:nucleus"/>
    <property type="evidence" value="ECO:0007669"/>
    <property type="project" value="UniProtKB-ARBA"/>
</dbReference>
<dbReference type="InterPro" id="IPR036249">
    <property type="entry name" value="Thioredoxin-like_sf"/>
</dbReference>
<dbReference type="GO" id="GO:0005737">
    <property type="term" value="C:cytoplasm"/>
    <property type="evidence" value="ECO:0007669"/>
    <property type="project" value="UniProtKB-ARBA"/>
</dbReference>
<dbReference type="PANTHER" id="PTHR44051">
    <property type="entry name" value="GLUTATHIONE S-TRANSFERASE-RELATED"/>
    <property type="match status" value="1"/>
</dbReference>
<comment type="catalytic activity">
    <reaction evidence="4">
        <text>RX + glutathione = an S-substituted glutathione + a halide anion + H(+)</text>
        <dbReference type="Rhea" id="RHEA:16437"/>
        <dbReference type="ChEBI" id="CHEBI:15378"/>
        <dbReference type="ChEBI" id="CHEBI:16042"/>
        <dbReference type="ChEBI" id="CHEBI:17792"/>
        <dbReference type="ChEBI" id="CHEBI:57925"/>
        <dbReference type="ChEBI" id="CHEBI:90779"/>
        <dbReference type="EC" id="2.5.1.18"/>
    </reaction>
</comment>
<keyword evidence="10" id="KW-1185">Reference proteome</keyword>
<accession>A0AA38W177</accession>
<dbReference type="FunFam" id="1.20.1050.130:FF:000016">
    <property type="entry name" value="Glutathione S-transferase 1"/>
    <property type="match status" value="1"/>
</dbReference>
<dbReference type="Proteomes" id="UP001174691">
    <property type="component" value="Unassembled WGS sequence"/>
</dbReference>
<evidence type="ECO:0000256" key="4">
    <source>
        <dbReference type="ARBA" id="ARBA00047960"/>
    </source>
</evidence>
<evidence type="ECO:0000256" key="5">
    <source>
        <dbReference type="ARBA" id="ARBA00060024"/>
    </source>
</evidence>
<dbReference type="PANTHER" id="PTHR44051:SF3">
    <property type="entry name" value="TRANSCRIPTIONAL REGULATOR URE2"/>
    <property type="match status" value="1"/>
</dbReference>
<dbReference type="InterPro" id="IPR010987">
    <property type="entry name" value="Glutathione-S-Trfase_C-like"/>
</dbReference>
<sequence length="223" mass="25860">MAVEPQFTLYSTVVGPNGWKVAMVLAELGLIYRTIYPDFAKKEQKGPEFLKLNPNGRIPVLVDHHYNNFTLWESNAIIEYLVTKYDTGNRLSFGDFDNQQYMRQWMYFQASGQGPYYGQAVWFMKNCHGEPREVVERYQNETRRVISVLERVLSQQEWLVGGKLSVADISFLQWNTSADRIILGSEFIDKEAPHVRRWMNAIIARPAIAAIMQERMKLLSAQT</sequence>
<evidence type="ECO:0000256" key="2">
    <source>
        <dbReference type="ARBA" id="ARBA00012452"/>
    </source>
</evidence>
<dbReference type="SFLD" id="SFLDG01151">
    <property type="entry name" value="Main.2:_Nu-like"/>
    <property type="match status" value="1"/>
</dbReference>
<dbReference type="InterPro" id="IPR036282">
    <property type="entry name" value="Glutathione-S-Trfase_C_sf"/>
</dbReference>
<dbReference type="InterPro" id="IPR004046">
    <property type="entry name" value="GST_C"/>
</dbReference>
<dbReference type="SUPFAM" id="SSF52833">
    <property type="entry name" value="Thioredoxin-like"/>
    <property type="match status" value="1"/>
</dbReference>
<protein>
    <recommendedName>
        <fullName evidence="2">glutathione transferase</fullName>
        <ecNumber evidence="2">2.5.1.18</ecNumber>
    </recommendedName>
</protein>
<evidence type="ECO:0000256" key="6">
    <source>
        <dbReference type="RuleBase" id="RU003494"/>
    </source>
</evidence>
<organism evidence="9 10">
    <name type="scientific">Coniochaeta hoffmannii</name>
    <dbReference type="NCBI Taxonomy" id="91930"/>
    <lineage>
        <taxon>Eukaryota</taxon>
        <taxon>Fungi</taxon>
        <taxon>Dikarya</taxon>
        <taxon>Ascomycota</taxon>
        <taxon>Pezizomycotina</taxon>
        <taxon>Sordariomycetes</taxon>
        <taxon>Sordariomycetidae</taxon>
        <taxon>Coniochaetales</taxon>
        <taxon>Coniochaetaceae</taxon>
        <taxon>Coniochaeta</taxon>
    </lineage>
</organism>
<keyword evidence="3" id="KW-0808">Transferase</keyword>
<evidence type="ECO:0000256" key="3">
    <source>
        <dbReference type="ARBA" id="ARBA00022679"/>
    </source>
</evidence>
<reference evidence="9" key="1">
    <citation type="submission" date="2022-07" db="EMBL/GenBank/DDBJ databases">
        <title>Fungi with potential for degradation of polypropylene.</title>
        <authorList>
            <person name="Gostincar C."/>
        </authorList>
    </citation>
    <scope>NUCLEOTIDE SEQUENCE</scope>
    <source>
        <strain evidence="9">EXF-13287</strain>
    </source>
</reference>
<evidence type="ECO:0000256" key="1">
    <source>
        <dbReference type="ARBA" id="ARBA00007409"/>
    </source>
</evidence>
<dbReference type="CDD" id="cd03048">
    <property type="entry name" value="GST_N_Ure2p_like"/>
    <property type="match status" value="1"/>
</dbReference>
<proteinExistence type="inferred from homology"/>